<keyword evidence="3" id="KW-1185">Reference proteome</keyword>
<feature type="transmembrane region" description="Helical" evidence="1">
    <location>
        <begin position="16"/>
        <end position="35"/>
    </location>
</feature>
<dbReference type="eggNOG" id="COG4325">
    <property type="taxonomic scope" value="Bacteria"/>
</dbReference>
<dbReference type="HOGENOM" id="CLU_032303_1_1_5"/>
<name>E0TFZ9_PARBH</name>
<keyword evidence="1" id="KW-0472">Membrane</keyword>
<dbReference type="Proteomes" id="UP000001302">
    <property type="component" value="Chromosome"/>
</dbReference>
<dbReference type="Pfam" id="PF10011">
    <property type="entry name" value="DUF2254"/>
    <property type="match status" value="1"/>
</dbReference>
<feature type="transmembrane region" description="Helical" evidence="1">
    <location>
        <begin position="109"/>
        <end position="129"/>
    </location>
</feature>
<evidence type="ECO:0008006" key="4">
    <source>
        <dbReference type="Google" id="ProtNLM"/>
    </source>
</evidence>
<evidence type="ECO:0000313" key="3">
    <source>
        <dbReference type="Proteomes" id="UP000001302"/>
    </source>
</evidence>
<dbReference type="EMBL" id="CP002156">
    <property type="protein sequence ID" value="ADM10118.1"/>
    <property type="molecule type" value="Genomic_DNA"/>
</dbReference>
<dbReference type="AlphaFoldDB" id="E0TFZ9"/>
<dbReference type="OrthoDB" id="2955631at2"/>
<keyword evidence="1" id="KW-0812">Transmembrane</keyword>
<protein>
    <recommendedName>
        <fullName evidence="4">DUF2254 domain-containing protein</fullName>
    </recommendedName>
</protein>
<feature type="transmembrane region" description="Helical" evidence="1">
    <location>
        <begin position="141"/>
        <end position="166"/>
    </location>
</feature>
<evidence type="ECO:0000313" key="2">
    <source>
        <dbReference type="EMBL" id="ADM10118.1"/>
    </source>
</evidence>
<dbReference type="RefSeq" id="WP_013301092.1">
    <property type="nucleotide sequence ID" value="NC_014414.1"/>
</dbReference>
<proteinExistence type="predicted"/>
<evidence type="ECO:0000256" key="1">
    <source>
        <dbReference type="SAM" id="Phobius"/>
    </source>
</evidence>
<keyword evidence="1" id="KW-1133">Transmembrane helix</keyword>
<gene>
    <name evidence="2" type="ordered locus">PB2503_10334</name>
</gene>
<sequence>MRSALSKYLQDLRASYWFLPSLMALAAVLLAYVTLKLDSHLSLKALAGWGLLSVTGVEGARSLLSTIAGSMMGVAGVTFSMTIVAVSFASSNYGPRLVGSLMRDRGNQATLGVFIATFVYCLLILGSVRDGPDGDSLSTDSFIPAFSVLVALGLTATSIGVLIYFIHHVPDTLNVGNLAARVGMSIDKHLDHLYPDRLQDFQEEKDAPAVWRGDVGGLQPHFVRSPDAGFIRAIDLAALHHQACTHDLWLRLQYRPGEFVCEGDILLDVWSAKGRMDEALLHDLAGQYALGRQRSPEQSLFYLVDQLADIAIRALSPGVNDPYTAIECYHWLRQATQRLAIKETSKDQFEDGRVVTHPISFEQFLGRSFDRTRPYVAKDRNVALHAIDILTETADALPPGHRRDAVERRLHYLHEEVMSSPPAFWHKEFRDRLETARQILRSEKTREALRVTPDWFGGRG</sequence>
<dbReference type="STRING" id="314260.PB2503_10334"/>
<reference evidence="2 3" key="2">
    <citation type="journal article" date="2011" name="J. Bacteriol.">
        <title>Complete genome sequence of strain HTCC2503T of Parvularcula bermudensis, the type species of the order "Parvularculales" in the class Alphaproteobacteria.</title>
        <authorList>
            <person name="Oh H.M."/>
            <person name="Kang I."/>
            <person name="Vergin K.L."/>
            <person name="Kang D."/>
            <person name="Rhee K.H."/>
            <person name="Giovannoni S.J."/>
            <person name="Cho J.C."/>
        </authorList>
    </citation>
    <scope>NUCLEOTIDE SEQUENCE [LARGE SCALE GENOMIC DNA]</scope>
    <source>
        <strain evidence="3">ATCC BAA-594 / HTCC2503 / KCTC 12087</strain>
    </source>
</reference>
<organism evidence="2 3">
    <name type="scientific">Parvularcula bermudensis (strain ATCC BAA-594 / HTCC2503 / KCTC 12087)</name>
    <dbReference type="NCBI Taxonomy" id="314260"/>
    <lineage>
        <taxon>Bacteria</taxon>
        <taxon>Pseudomonadati</taxon>
        <taxon>Pseudomonadota</taxon>
        <taxon>Alphaproteobacteria</taxon>
        <taxon>Parvularculales</taxon>
        <taxon>Parvularculaceae</taxon>
        <taxon>Parvularcula</taxon>
    </lineage>
</organism>
<accession>E0TFZ9</accession>
<feature type="transmembrane region" description="Helical" evidence="1">
    <location>
        <begin position="67"/>
        <end position="88"/>
    </location>
</feature>
<dbReference type="InterPro" id="IPR018723">
    <property type="entry name" value="DUF2254_membrane"/>
</dbReference>
<reference evidence="3" key="1">
    <citation type="submission" date="2010-08" db="EMBL/GenBank/DDBJ databases">
        <title>Genome sequence of Parvularcula bermudensis HTCC2503.</title>
        <authorList>
            <person name="Kang D.-M."/>
            <person name="Oh H.-M."/>
            <person name="Cho J.-C."/>
        </authorList>
    </citation>
    <scope>NUCLEOTIDE SEQUENCE [LARGE SCALE GENOMIC DNA]</scope>
    <source>
        <strain evidence="3">ATCC BAA-594 / HTCC2503 / KCTC 12087</strain>
    </source>
</reference>
<dbReference type="KEGG" id="pbr:PB2503_10334"/>